<dbReference type="Pfam" id="PF00975">
    <property type="entry name" value="Thioesterase"/>
    <property type="match status" value="1"/>
</dbReference>
<feature type="domain" description="Thioesterase" evidence="2">
    <location>
        <begin position="24"/>
        <end position="137"/>
    </location>
</feature>
<evidence type="ECO:0000256" key="1">
    <source>
        <dbReference type="ARBA" id="ARBA00007169"/>
    </source>
</evidence>
<organism evidence="3 4">
    <name type="scientific">Actinomadura fibrosa</name>
    <dbReference type="NCBI Taxonomy" id="111802"/>
    <lineage>
        <taxon>Bacteria</taxon>
        <taxon>Bacillati</taxon>
        <taxon>Actinomycetota</taxon>
        <taxon>Actinomycetes</taxon>
        <taxon>Streptosporangiales</taxon>
        <taxon>Thermomonosporaceae</taxon>
        <taxon>Actinomadura</taxon>
    </lineage>
</organism>
<protein>
    <submittedName>
        <fullName evidence="3">Thioesterase II family protein</fullName>
    </submittedName>
</protein>
<comment type="similarity">
    <text evidence="1">Belongs to the thioesterase family.</text>
</comment>
<proteinExistence type="inferred from homology"/>
<dbReference type="Proteomes" id="UP001597063">
    <property type="component" value="Unassembled WGS sequence"/>
</dbReference>
<dbReference type="InterPro" id="IPR012223">
    <property type="entry name" value="TEII"/>
</dbReference>
<reference evidence="4" key="1">
    <citation type="journal article" date="2019" name="Int. J. Syst. Evol. Microbiol.">
        <title>The Global Catalogue of Microorganisms (GCM) 10K type strain sequencing project: providing services to taxonomists for standard genome sequencing and annotation.</title>
        <authorList>
            <consortium name="The Broad Institute Genomics Platform"/>
            <consortium name="The Broad Institute Genome Sequencing Center for Infectious Disease"/>
            <person name="Wu L."/>
            <person name="Ma J."/>
        </authorList>
    </citation>
    <scope>NUCLEOTIDE SEQUENCE [LARGE SCALE GENOMIC DNA]</scope>
    <source>
        <strain evidence="4">JCM 9371</strain>
    </source>
</reference>
<evidence type="ECO:0000259" key="2">
    <source>
        <dbReference type="Pfam" id="PF00975"/>
    </source>
</evidence>
<comment type="caution">
    <text evidence="3">The sequence shown here is derived from an EMBL/GenBank/DDBJ whole genome shotgun (WGS) entry which is preliminary data.</text>
</comment>
<dbReference type="SUPFAM" id="SSF53474">
    <property type="entry name" value="alpha/beta-Hydrolases"/>
    <property type="match status" value="1"/>
</dbReference>
<evidence type="ECO:0000313" key="3">
    <source>
        <dbReference type="EMBL" id="MFD0686990.1"/>
    </source>
</evidence>
<dbReference type="RefSeq" id="WP_131763654.1">
    <property type="nucleotide sequence ID" value="NZ_CAACUY010000374.1"/>
</dbReference>
<dbReference type="InterPro" id="IPR001031">
    <property type="entry name" value="Thioesterase"/>
</dbReference>
<sequence length="246" mass="26446">MPGNDPALPWIRRLRPGLRSKVLMFCLPYGNAPAAVFDAFAEALAPSVDVLAVRHDVADGPVRGLAAESIEDRADRLVEAVGDRVDRPVALFGHGSGAVLAFELARRLEEEYAIDPVALFTAGCAAPSRIRDGGVRAADGAYAGIGAYDCDGRMRVRTDIFAFGGEGDAETPVPDVLGWRRHTAGEFQAKIFTGGRRFLDEHFAEVVNAVTDFLLPVFGAEVIDIRRAGFGRPGRRRGRGTGDPCR</sequence>
<dbReference type="PANTHER" id="PTHR11487">
    <property type="entry name" value="THIOESTERASE"/>
    <property type="match status" value="1"/>
</dbReference>
<dbReference type="EMBL" id="JBHTGP010000011">
    <property type="protein sequence ID" value="MFD0686990.1"/>
    <property type="molecule type" value="Genomic_DNA"/>
</dbReference>
<gene>
    <name evidence="3" type="ORF">ACFQZM_20995</name>
</gene>
<dbReference type="InterPro" id="IPR029058">
    <property type="entry name" value="AB_hydrolase_fold"/>
</dbReference>
<dbReference type="PANTHER" id="PTHR11487:SF0">
    <property type="entry name" value="S-ACYL FATTY ACID SYNTHASE THIOESTERASE, MEDIUM CHAIN"/>
    <property type="match status" value="1"/>
</dbReference>
<keyword evidence="4" id="KW-1185">Reference proteome</keyword>
<accession>A0ABW2XMU8</accession>
<name>A0ABW2XMU8_9ACTN</name>
<evidence type="ECO:0000313" key="4">
    <source>
        <dbReference type="Proteomes" id="UP001597063"/>
    </source>
</evidence>
<dbReference type="Gene3D" id="3.40.50.1820">
    <property type="entry name" value="alpha/beta hydrolase"/>
    <property type="match status" value="2"/>
</dbReference>